<dbReference type="Proteomes" id="UP001438707">
    <property type="component" value="Unassembled WGS sequence"/>
</dbReference>
<dbReference type="SUPFAM" id="SSF101908">
    <property type="entry name" value="Putative isomerase YbhE"/>
    <property type="match status" value="1"/>
</dbReference>
<dbReference type="GO" id="GO:0005930">
    <property type="term" value="C:axoneme"/>
    <property type="evidence" value="ECO:0007669"/>
    <property type="project" value="UniProtKB-ARBA"/>
</dbReference>
<dbReference type="InterPro" id="IPR050630">
    <property type="entry name" value="WD_repeat_EMAP"/>
</dbReference>
<evidence type="ECO:0000256" key="3">
    <source>
        <dbReference type="PROSITE-ProRule" id="PRU00221"/>
    </source>
</evidence>
<organism evidence="4 5">
    <name type="scientific">Apatococcus lobatus</name>
    <dbReference type="NCBI Taxonomy" id="904363"/>
    <lineage>
        <taxon>Eukaryota</taxon>
        <taxon>Viridiplantae</taxon>
        <taxon>Chlorophyta</taxon>
        <taxon>core chlorophytes</taxon>
        <taxon>Trebouxiophyceae</taxon>
        <taxon>Chlorellales</taxon>
        <taxon>Chlorellaceae</taxon>
        <taxon>Apatococcus</taxon>
    </lineage>
</organism>
<dbReference type="PROSITE" id="PS50294">
    <property type="entry name" value="WD_REPEATS_REGION"/>
    <property type="match status" value="1"/>
</dbReference>
<dbReference type="SUPFAM" id="SSF69322">
    <property type="entry name" value="Tricorn protease domain 2"/>
    <property type="match status" value="1"/>
</dbReference>
<comment type="caution">
    <text evidence="4">The sequence shown here is derived from an EMBL/GenBank/DDBJ whole genome shotgun (WGS) entry which is preliminary data.</text>
</comment>
<sequence length="1251" mass="130567">MTGFLRIWPLDFSDFLLEAEHEAPVTSIGVSQDGLHIVLGTEAGSIGKLALLTQAYTPLLTSHTDTVHATAAVPSRQDLFCTAAADGAVAMWQLGEQQSMWEIRIGKEAARCCAFHPVQPHLAVGSAEGRLRVFDTSTRAVIQEMSQHHTPIVAVCYQPSGQRLFSLGMDGGLCVYSTARLYIPVQYVAPAAAILSLSEAEALPLTRSRACMCIQPQTGHVILARPSASDGRQEAGLEIQGGDPLELKVKLPPGKASITAMACCPRGRILWAVNADRTLLSISLSDGKLIQEVPGCHRLAVTSLAVSRQGDLLASGGADGLVKLWSLLQAAGNDTAGGPHLRADRSACQSFIAHPDAVTSICFVGEDHLISTSAGDTVAVWRITPHALSASRGLISCDNSPLDAAQPSTEAALRISPALQTLPAQQPPQQNLPEALQPPGSMATQHADGMSAAGCLIGEEFSRSRAIDHPEGLPQAAARHPAGAIQPGRFMSCAAAEETSTVMSSAPSIRGPAEVGISRAMATAATATKPEHAACIEGAAGSSDHHKRLRLQHVTGFSGHVPHGPSWSPGMNLIAYAAGSLLVLEDLTTRCQRWLSLGLAAAGAVALTPAGSTVAMATRSSPQQGSATSGAGIQLWSAASGAHLQSMHSQHCHAIQELIFSPSSIWLLSIACNASPEAKSGHGQAQNRDSNPSSVIIWDVASGHAAARGSCSRCIRAACWREGSQLPQFLTASQEGLLLWQLGPSELTAQPVQLDEPLAFTSITALQCSEPGKVTLLTEAGALWQLGGLPPILSLQDPASSAAPVVKCSALQCYQGSQSTRRAREAPNHLALATGSAIMGSRNGSISLATPSQVPEGEWKVDMVAELDGPVTSLQGGLQRREAVVGTASGTIWYVDMEGAHLQKAPILAGPSAPITSITPAAFSAQGEQAKHIATTAEDGLLRVFRRPSAATHPSQSFKQARWRAKPPASRHFKVRTWLSVPMRMAACVFFALPDGGLVATSAPAKEPLCGLVPSPHTPHVLALARDGLVLVCNAATGHLVHSGKVPAASPGAAFSCLALNPCPGSSGLGSSSQHQRQAQQLIAAAGPKQCTVLRAPWGHQPYGAAVTHESCGLVSSYVLPQTMWSSKSEDDQEGATACTFISCESSCILFSSALQDGILVLDYTCGQLVRKIALAASLTAITIHPSGSHAVVASCKRGLPGALSLLDLQTWSLEPVDGSEQGEKILAANFHGQNHVLAAAGSQLLWFQLS</sequence>
<keyword evidence="1 3" id="KW-0853">WD repeat</keyword>
<evidence type="ECO:0000256" key="2">
    <source>
        <dbReference type="ARBA" id="ARBA00022737"/>
    </source>
</evidence>
<keyword evidence="5" id="KW-1185">Reference proteome</keyword>
<dbReference type="SUPFAM" id="SSF50998">
    <property type="entry name" value="Quinoprotein alcohol dehydrogenase-like"/>
    <property type="match status" value="1"/>
</dbReference>
<dbReference type="SMART" id="SM00320">
    <property type="entry name" value="WD40"/>
    <property type="match status" value="8"/>
</dbReference>
<dbReference type="InterPro" id="IPR011047">
    <property type="entry name" value="Quinoprotein_ADH-like_sf"/>
</dbReference>
<dbReference type="PANTHER" id="PTHR13720">
    <property type="entry name" value="WD-40 REPEAT PROTEIN"/>
    <property type="match status" value="1"/>
</dbReference>
<evidence type="ECO:0000313" key="4">
    <source>
        <dbReference type="EMBL" id="KAK9836569.1"/>
    </source>
</evidence>
<reference evidence="4 5" key="1">
    <citation type="journal article" date="2024" name="Nat. Commun.">
        <title>Phylogenomics reveals the evolutionary origins of lichenization in chlorophyte algae.</title>
        <authorList>
            <person name="Puginier C."/>
            <person name="Libourel C."/>
            <person name="Otte J."/>
            <person name="Skaloud P."/>
            <person name="Haon M."/>
            <person name="Grisel S."/>
            <person name="Petersen M."/>
            <person name="Berrin J.G."/>
            <person name="Delaux P.M."/>
            <person name="Dal Grande F."/>
            <person name="Keller J."/>
        </authorList>
    </citation>
    <scope>NUCLEOTIDE SEQUENCE [LARGE SCALE GENOMIC DNA]</scope>
    <source>
        <strain evidence="4 5">SAG 2145</strain>
    </source>
</reference>
<dbReference type="InterPro" id="IPR015943">
    <property type="entry name" value="WD40/YVTN_repeat-like_dom_sf"/>
</dbReference>
<name>A0AAW1RSA8_9CHLO</name>
<dbReference type="PANTHER" id="PTHR13720:SF24">
    <property type="entry name" value="WD REPEAT-CONTAINING PROTEIN 90"/>
    <property type="match status" value="1"/>
</dbReference>
<gene>
    <name evidence="4" type="ORF">WJX74_003288</name>
</gene>
<accession>A0AAW1RSA8</accession>
<protein>
    <submittedName>
        <fullName evidence="4">Uncharacterized protein</fullName>
    </submittedName>
</protein>
<keyword evidence="2" id="KW-0677">Repeat</keyword>
<dbReference type="PROSITE" id="PS50082">
    <property type="entry name" value="WD_REPEATS_2"/>
    <property type="match status" value="2"/>
</dbReference>
<dbReference type="Gene3D" id="2.130.10.10">
    <property type="entry name" value="YVTN repeat-like/Quinoprotein amine dehydrogenase"/>
    <property type="match status" value="4"/>
</dbReference>
<dbReference type="Pfam" id="PF00400">
    <property type="entry name" value="WD40"/>
    <property type="match status" value="4"/>
</dbReference>
<proteinExistence type="predicted"/>
<dbReference type="GO" id="GO:0031514">
    <property type="term" value="C:motile cilium"/>
    <property type="evidence" value="ECO:0007669"/>
    <property type="project" value="UniProtKB-SubCell"/>
</dbReference>
<dbReference type="AlphaFoldDB" id="A0AAW1RSA8"/>
<evidence type="ECO:0000256" key="1">
    <source>
        <dbReference type="ARBA" id="ARBA00022574"/>
    </source>
</evidence>
<feature type="repeat" description="WD" evidence="3">
    <location>
        <begin position="297"/>
        <end position="327"/>
    </location>
</feature>
<evidence type="ECO:0000313" key="5">
    <source>
        <dbReference type="Proteomes" id="UP001438707"/>
    </source>
</evidence>
<dbReference type="InterPro" id="IPR001680">
    <property type="entry name" value="WD40_rpt"/>
</dbReference>
<dbReference type="EMBL" id="JALJOS010000007">
    <property type="protein sequence ID" value="KAK9836569.1"/>
    <property type="molecule type" value="Genomic_DNA"/>
</dbReference>
<feature type="repeat" description="WD" evidence="3">
    <location>
        <begin position="60"/>
        <end position="102"/>
    </location>
</feature>